<evidence type="ECO:0000313" key="3">
    <source>
        <dbReference type="EMBL" id="PWB95169.1"/>
    </source>
</evidence>
<evidence type="ECO:0000313" key="4">
    <source>
        <dbReference type="Proteomes" id="UP000245137"/>
    </source>
</evidence>
<protein>
    <submittedName>
        <fullName evidence="3">Nucleotidyltransferase</fullName>
    </submittedName>
</protein>
<dbReference type="EMBL" id="PUIV01000003">
    <property type="protein sequence ID" value="PWB95169.1"/>
    <property type="molecule type" value="Genomic_DNA"/>
</dbReference>
<dbReference type="Proteomes" id="UP000245137">
    <property type="component" value="Unassembled WGS sequence"/>
</dbReference>
<reference evidence="3 4" key="1">
    <citation type="journal article" date="2018" name="Appl. Microbiol. Biotechnol.">
        <title>Co-cultivation of the strictly anaerobic methanogen Methanosarcina barkeri with aerobic methanotrophs in an oxygen-limited membrane bioreactor.</title>
        <authorList>
            <person name="In 't Zandt M.H."/>
            <person name="van den Bosch T.J.M."/>
            <person name="Rijkers R."/>
            <person name="van Kessel M.A.H.J."/>
            <person name="Jetten M.S.M."/>
            <person name="Welte C.U."/>
        </authorList>
    </citation>
    <scope>NUCLEOTIDE SEQUENCE [LARGE SCALE GENOMIC DNA]</scope>
    <source>
        <strain evidence="3 4">DSM 17706</strain>
    </source>
</reference>
<dbReference type="GO" id="GO:0016779">
    <property type="term" value="F:nucleotidyltransferase activity"/>
    <property type="evidence" value="ECO:0007669"/>
    <property type="project" value="InterPro"/>
</dbReference>
<dbReference type="RefSeq" id="WP_108915843.1">
    <property type="nucleotide sequence ID" value="NZ_BGJY01000006.1"/>
</dbReference>
<keyword evidence="3" id="KW-0808">Transferase</keyword>
<keyword evidence="1" id="KW-0051">Antiviral defense</keyword>
<dbReference type="OrthoDB" id="1118920at2"/>
<dbReference type="Pfam" id="PF18134">
    <property type="entry name" value="AGS_C"/>
    <property type="match status" value="1"/>
</dbReference>
<dbReference type="InterPro" id="IPR040511">
    <property type="entry name" value="AGS_C"/>
</dbReference>
<dbReference type="CDD" id="cd05400">
    <property type="entry name" value="NT_2-5OAS_ClassI-CCAase"/>
    <property type="match status" value="1"/>
</dbReference>
<comment type="caution">
    <text evidence="3">The sequence shown here is derived from an EMBL/GenBank/DDBJ whole genome shotgun (WGS) entry which is preliminary data.</text>
</comment>
<dbReference type="InterPro" id="IPR006116">
    <property type="entry name" value="NT_2-5OAS_ClassI-CCAase"/>
</dbReference>
<dbReference type="AlphaFoldDB" id="A0A2U1SUA3"/>
<proteinExistence type="predicted"/>
<evidence type="ECO:0000259" key="2">
    <source>
        <dbReference type="Pfam" id="PF18134"/>
    </source>
</evidence>
<gene>
    <name evidence="3" type="ORF">C5689_03200</name>
</gene>
<name>A0A2U1SUA3_METSR</name>
<evidence type="ECO:0000256" key="1">
    <source>
        <dbReference type="ARBA" id="ARBA00023118"/>
    </source>
</evidence>
<keyword evidence="4" id="KW-1185">Reference proteome</keyword>
<feature type="domain" description="Adenylyl/Guanylyl and SMODS C-terminal sensor" evidence="2">
    <location>
        <begin position="353"/>
        <end position="479"/>
    </location>
</feature>
<dbReference type="GO" id="GO:0051607">
    <property type="term" value="P:defense response to virus"/>
    <property type="evidence" value="ECO:0007669"/>
    <property type="project" value="UniProtKB-KW"/>
</dbReference>
<organism evidence="3 4">
    <name type="scientific">Methylosinus sporium</name>
    <dbReference type="NCBI Taxonomy" id="428"/>
    <lineage>
        <taxon>Bacteria</taxon>
        <taxon>Pseudomonadati</taxon>
        <taxon>Pseudomonadota</taxon>
        <taxon>Alphaproteobacteria</taxon>
        <taxon>Hyphomicrobiales</taxon>
        <taxon>Methylocystaceae</taxon>
        <taxon>Methylosinus</taxon>
    </lineage>
</organism>
<dbReference type="Pfam" id="PF18144">
    <property type="entry name" value="SMODS"/>
    <property type="match status" value="1"/>
</dbReference>
<sequence>MKLIEHFNDFLRDEVNLNTTRLGLLEDSIDAVKKFIRESSWSPQIREFAPQGSWAHKTIIKPLPDKEYDADLLVYVEPVDDWKASDYLNTLYDIFKDSGIYKDMARRYSHCVTLEYAKERRLDIAPCIVRAGLLSESYEVCNRNTNQFEGTAPRAYTDWLIEKNTRTGNNQFRKATRLFKYMRDIKGNFTCQSVLLTTILAQRISILDTSNTYPDTPTTFKVLFDRLDDWLQTNTTKPDVRNPKYESELFSDSWDDTKYSNFRDKIHLYREWVDDAYTEADRDESIGKWRRVFGEDFASKVALEEAQSVNKRAVEIASQSAGRPLGPDIISVLKSNGSQLIPRSLFEHLPHMKRPPWRSTPQLFTTLITATLHKSRDGTAIGTLSPWQIIPKNYWIKFTAVTQTGAPLPREFDVRWRITNTGPDATAARQLRGAFYDSSSQSTNWEQTQYHGVHMAEAFIIRRRDDLLVSKSEPFYVAVE</sequence>
<accession>A0A2U1SUA3</accession>